<dbReference type="EMBL" id="LT906453">
    <property type="protein sequence ID" value="SNV24178.1"/>
    <property type="molecule type" value="Genomic_DNA"/>
</dbReference>
<feature type="region of interest" description="Disordered" evidence="1">
    <location>
        <begin position="1"/>
        <end position="25"/>
    </location>
</feature>
<dbReference type="AlphaFoldDB" id="A0A239VR86"/>
<accession>A0A239VR86</accession>
<sequence>MVPRVCGRTGALKPDDRGGGGPSSAASAIRLPIVALVAFRRVFTNLSVQVGDATIEACPWLVLRGFVGVVIGLWVRDRRSCWVG</sequence>
<organism evidence="2 3">
    <name type="scientific">Dermatophilus congolensis</name>
    <dbReference type="NCBI Taxonomy" id="1863"/>
    <lineage>
        <taxon>Bacteria</taxon>
        <taxon>Bacillati</taxon>
        <taxon>Actinomycetota</taxon>
        <taxon>Actinomycetes</taxon>
        <taxon>Micrococcales</taxon>
        <taxon>Dermatophilaceae</taxon>
        <taxon>Dermatophilus</taxon>
    </lineage>
</organism>
<gene>
    <name evidence="2" type="ORF">SAMEA4475696_02006</name>
</gene>
<evidence type="ECO:0000313" key="3">
    <source>
        <dbReference type="Proteomes" id="UP000242637"/>
    </source>
</evidence>
<keyword evidence="3" id="KW-1185">Reference proteome</keyword>
<evidence type="ECO:0000256" key="1">
    <source>
        <dbReference type="SAM" id="MobiDB-lite"/>
    </source>
</evidence>
<dbReference type="KEGG" id="dco:SAMEA4475696_2006"/>
<name>A0A239VR86_9MICO</name>
<dbReference type="Proteomes" id="UP000242637">
    <property type="component" value="Chromosome 1"/>
</dbReference>
<reference evidence="2 3" key="1">
    <citation type="submission" date="2017-06" db="EMBL/GenBank/DDBJ databases">
        <authorList>
            <consortium name="Pathogen Informatics"/>
        </authorList>
    </citation>
    <scope>NUCLEOTIDE SEQUENCE [LARGE SCALE GENOMIC DNA]</scope>
    <source>
        <strain evidence="2 3">NCTC13039</strain>
    </source>
</reference>
<protein>
    <submittedName>
        <fullName evidence="2">Uncharacterized protein</fullName>
    </submittedName>
</protein>
<dbReference type="STRING" id="1121387.GCA_000429885_00374"/>
<evidence type="ECO:0000313" key="2">
    <source>
        <dbReference type="EMBL" id="SNV24178.1"/>
    </source>
</evidence>
<proteinExistence type="predicted"/>